<dbReference type="PANTHER" id="PTHR30036">
    <property type="entry name" value="D-XYLOSE-BINDING PERIPLASMIC PROTEIN"/>
    <property type="match status" value="1"/>
</dbReference>
<comment type="similarity">
    <text evidence="2">Belongs to the bacterial solute-binding protein 2 family.</text>
</comment>
<dbReference type="GO" id="GO:0030288">
    <property type="term" value="C:outer membrane-bounded periplasmic space"/>
    <property type="evidence" value="ECO:0007669"/>
    <property type="project" value="TreeGrafter"/>
</dbReference>
<name>A0A2L2BRB9_9MICO</name>
<keyword evidence="5" id="KW-0449">Lipoprotein</keyword>
<proteinExistence type="inferred from homology"/>
<dbReference type="EMBL" id="CP026923">
    <property type="protein sequence ID" value="AVG24209.1"/>
    <property type="molecule type" value="Genomic_DNA"/>
</dbReference>
<evidence type="ECO:0000256" key="1">
    <source>
        <dbReference type="ARBA" id="ARBA00004196"/>
    </source>
</evidence>
<evidence type="ECO:0000313" key="6">
    <source>
        <dbReference type="Proteomes" id="UP000243077"/>
    </source>
</evidence>
<accession>A0A2L2BRB9</accession>
<dbReference type="PANTHER" id="PTHR30036:SF7">
    <property type="entry name" value="ABC TRANSPORTER PERIPLASMIC-BINDING PROTEIN YPHF"/>
    <property type="match status" value="1"/>
</dbReference>
<dbReference type="Gene3D" id="3.40.50.2300">
    <property type="match status" value="2"/>
</dbReference>
<evidence type="ECO:0000259" key="4">
    <source>
        <dbReference type="Pfam" id="PF13407"/>
    </source>
</evidence>
<keyword evidence="3" id="KW-0732">Signal</keyword>
<dbReference type="RefSeq" id="WP_245867838.1">
    <property type="nucleotide sequence ID" value="NZ_CP026923.1"/>
</dbReference>
<feature type="chain" id="PRO_5014985980" evidence="3">
    <location>
        <begin position="31"/>
        <end position="357"/>
    </location>
</feature>
<dbReference type="InterPro" id="IPR025997">
    <property type="entry name" value="SBP_2_dom"/>
</dbReference>
<evidence type="ECO:0000313" key="5">
    <source>
        <dbReference type="EMBL" id="AVG24209.1"/>
    </source>
</evidence>
<dbReference type="PROSITE" id="PS51257">
    <property type="entry name" value="PROKAR_LIPOPROTEIN"/>
    <property type="match status" value="1"/>
</dbReference>
<evidence type="ECO:0000256" key="3">
    <source>
        <dbReference type="SAM" id="SignalP"/>
    </source>
</evidence>
<dbReference type="AlphaFoldDB" id="A0A2L2BRB9"/>
<evidence type="ECO:0000256" key="2">
    <source>
        <dbReference type="ARBA" id="ARBA00007639"/>
    </source>
</evidence>
<protein>
    <submittedName>
        <fullName evidence="5">AI-2 quorum sensing ABC transport system substrate-binding lipoprotein LsrB</fullName>
    </submittedName>
</protein>
<organism evidence="5 6">
    <name type="scientific">Pontimonas salivibrio</name>
    <dbReference type="NCBI Taxonomy" id="1159327"/>
    <lineage>
        <taxon>Bacteria</taxon>
        <taxon>Bacillati</taxon>
        <taxon>Actinomycetota</taxon>
        <taxon>Actinomycetes</taxon>
        <taxon>Micrococcales</taxon>
        <taxon>Microbacteriaceae</taxon>
        <taxon>Pontimonas</taxon>
    </lineage>
</organism>
<dbReference type="InterPro" id="IPR050555">
    <property type="entry name" value="Bact_Solute-Bind_Prot2"/>
</dbReference>
<keyword evidence="6" id="KW-1185">Reference proteome</keyword>
<dbReference type="GO" id="GO:0030246">
    <property type="term" value="F:carbohydrate binding"/>
    <property type="evidence" value="ECO:0007669"/>
    <property type="project" value="TreeGrafter"/>
</dbReference>
<dbReference type="Pfam" id="PF13407">
    <property type="entry name" value="Peripla_BP_4"/>
    <property type="match status" value="1"/>
</dbReference>
<reference evidence="5 6" key="1">
    <citation type="submission" date="2018-02" db="EMBL/GenBank/DDBJ databases">
        <title>Complete genome of the streamlined marine actinobacterium Pontimonas salivibrio CL-TW6 adapted to coastal planktonic lifestype.</title>
        <authorList>
            <person name="Cho B.C."/>
            <person name="Hardies S.C."/>
            <person name="Jang G.I."/>
            <person name="Hwang C.Y."/>
        </authorList>
    </citation>
    <scope>NUCLEOTIDE SEQUENCE [LARGE SCALE GENOMIC DNA]</scope>
    <source>
        <strain evidence="5 6">CL-TW6</strain>
    </source>
</reference>
<gene>
    <name evidence="5" type="ORF">C3B54_111259</name>
</gene>
<dbReference type="Proteomes" id="UP000243077">
    <property type="component" value="Chromosome"/>
</dbReference>
<comment type="subcellular location">
    <subcellularLocation>
        <location evidence="1">Cell envelope</location>
    </subcellularLocation>
</comment>
<feature type="signal peptide" evidence="3">
    <location>
        <begin position="1"/>
        <end position="30"/>
    </location>
</feature>
<dbReference type="SUPFAM" id="SSF53822">
    <property type="entry name" value="Periplasmic binding protein-like I"/>
    <property type="match status" value="1"/>
</dbReference>
<dbReference type="InterPro" id="IPR028082">
    <property type="entry name" value="Peripla_BP_I"/>
</dbReference>
<dbReference type="KEGG" id="psai:C3B54_111259"/>
<sequence>MILKFTKKWTGLAVLGAAALVLSGCTSTEADTAAVDEGSADENTSEESSAAASDQSMVVVVKLTGIGWFDRMEEGVVAFAERTGIDARQDGGDDASPEKQVAIVQNLIAQNPTAIGVVPNSIEAMETVLGEAQAAGIIVVGHEAVGMQNADAVIEAFDNTWYGEQIMDNLAQCMEEEGEYVQFVGGYTAQSHMQWVEGALASQTANYPGMTLVEEPIESKEDETVAYERAKEILAKYPNIKGFQGSAGTDVAGIGRAVQEAGLQDSVCVMGTSIPSVSTKYLEDGSIDKIFFWDPALAGEAQLAIAQILADGGTISAGTDLGIEGYNSLSQLDGFDNVWVGEAAVIVDADNASQYPF</sequence>
<feature type="domain" description="Periplasmic binding protein" evidence="4">
    <location>
        <begin position="58"/>
        <end position="312"/>
    </location>
</feature>